<feature type="transmembrane region" description="Helical" evidence="8">
    <location>
        <begin position="62"/>
        <end position="86"/>
    </location>
</feature>
<dbReference type="GO" id="GO:0008495">
    <property type="term" value="F:protoheme IX farnesyltransferase activity"/>
    <property type="evidence" value="ECO:0007669"/>
    <property type="project" value="UniProtKB-EC"/>
</dbReference>
<feature type="transmembrane region" description="Helical" evidence="8">
    <location>
        <begin position="107"/>
        <end position="128"/>
    </location>
</feature>
<dbReference type="PANTHER" id="PTHR43448:SF2">
    <property type="entry name" value="PROTOHEME IX FARNESYLTRANSFERASE, MITOCHONDRIAL"/>
    <property type="match status" value="1"/>
</dbReference>
<dbReference type="NCBIfam" id="TIGR01473">
    <property type="entry name" value="cyoE_ctaB"/>
    <property type="match status" value="1"/>
</dbReference>
<keyword evidence="5 8" id="KW-0350">Heme biosynthesis</keyword>
<feature type="transmembrane region" description="Helical" evidence="8">
    <location>
        <begin position="258"/>
        <end position="279"/>
    </location>
</feature>
<comment type="function">
    <text evidence="8">Converts heme B (protoheme IX) to heme O by substitution of the vinyl group on carbon 2 of heme B porphyrin ring with a hydroxyethyl farnesyl side group.</text>
</comment>
<name>A0ABT8IQH0_9BACL</name>
<comment type="subcellular location">
    <subcellularLocation>
        <location evidence="8">Cell membrane</location>
        <topology evidence="8">Multi-pass membrane protein</topology>
    </subcellularLocation>
    <subcellularLocation>
        <location evidence="1">Membrane</location>
        <topology evidence="1">Multi-pass membrane protein</topology>
    </subcellularLocation>
</comment>
<dbReference type="InterPro" id="IPR030470">
    <property type="entry name" value="UbiA_prenylTrfase_CS"/>
</dbReference>
<feature type="transmembrane region" description="Helical" evidence="8">
    <location>
        <begin position="39"/>
        <end position="56"/>
    </location>
</feature>
<keyword evidence="3 8" id="KW-0812">Transmembrane</keyword>
<evidence type="ECO:0000256" key="7">
    <source>
        <dbReference type="ARBA" id="ARBA00047690"/>
    </source>
</evidence>
<comment type="pathway">
    <text evidence="8">Porphyrin-containing compound metabolism; heme O biosynthesis; heme O from protoheme: step 1/1.</text>
</comment>
<dbReference type="PROSITE" id="PS00943">
    <property type="entry name" value="UBIA"/>
    <property type="match status" value="1"/>
</dbReference>
<comment type="caution">
    <text evidence="9">The sequence shown here is derived from an EMBL/GenBank/DDBJ whole genome shotgun (WGS) entry which is preliminary data.</text>
</comment>
<evidence type="ECO:0000256" key="8">
    <source>
        <dbReference type="HAMAP-Rule" id="MF_00154"/>
    </source>
</evidence>
<protein>
    <recommendedName>
        <fullName evidence="8">Protoheme IX farnesyltransferase</fullName>
        <ecNumber evidence="8">2.5.1.141</ecNumber>
    </recommendedName>
    <alternativeName>
        <fullName evidence="8">Heme B farnesyltransferase</fullName>
    </alternativeName>
    <alternativeName>
        <fullName evidence="8">Heme O synthase</fullName>
    </alternativeName>
</protein>
<feature type="transmembrane region" description="Helical" evidence="8">
    <location>
        <begin position="291"/>
        <end position="307"/>
    </location>
</feature>
<dbReference type="EC" id="2.5.1.141" evidence="8"/>
<dbReference type="RefSeq" id="WP_301240031.1">
    <property type="nucleotide sequence ID" value="NZ_JANRHH010000049.1"/>
</dbReference>
<evidence type="ECO:0000256" key="2">
    <source>
        <dbReference type="ARBA" id="ARBA00022679"/>
    </source>
</evidence>
<evidence type="ECO:0000313" key="9">
    <source>
        <dbReference type="EMBL" id="MDN4595055.1"/>
    </source>
</evidence>
<evidence type="ECO:0000256" key="1">
    <source>
        <dbReference type="ARBA" id="ARBA00004141"/>
    </source>
</evidence>
<dbReference type="InterPro" id="IPR000537">
    <property type="entry name" value="UbiA_prenyltransferase"/>
</dbReference>
<dbReference type="EMBL" id="JANRHH010000049">
    <property type="protein sequence ID" value="MDN4595055.1"/>
    <property type="molecule type" value="Genomic_DNA"/>
</dbReference>
<comment type="similarity">
    <text evidence="8">Belongs to the UbiA prenyltransferase family. Protoheme IX farnesyltransferase subfamily.</text>
</comment>
<evidence type="ECO:0000256" key="3">
    <source>
        <dbReference type="ARBA" id="ARBA00022692"/>
    </source>
</evidence>
<feature type="transmembrane region" description="Helical" evidence="8">
    <location>
        <begin position="160"/>
        <end position="180"/>
    </location>
</feature>
<dbReference type="NCBIfam" id="NF003348">
    <property type="entry name" value="PRK04375.1-1"/>
    <property type="match status" value="1"/>
</dbReference>
<feature type="transmembrane region" description="Helical" evidence="8">
    <location>
        <begin position="134"/>
        <end position="153"/>
    </location>
</feature>
<sequence length="315" mass="34430">MERPLTRETSVDPIMSTEPFTATPSKATWRDYLNITKPGINVSNLLAAFTGFWLAGPRSLDLTLLFFTLLGTALVIAGGCTLNNFIDRDIDPSMARTRNRPVASGRIAPGTALWMGIVLTVAGISVLALGANPLAAVLGMIGFFVYVMVYSAWLKRTTTLNTVIGGISGAVPPMIGWTAVTGNVDLPAWILFLILFMWQPPHFLALAMRKVEDYRAAGVPMLPVVRGFMETKRQIMVYVAAMIPSSLFLYHTGVVGKIYFATAIILGVIYLVLSIAGFFTKDDDRWARQMFLYSLVYLTAILLVMIVDKVPPVAG</sequence>
<accession>A0ABT8IQH0</accession>
<dbReference type="CDD" id="cd13957">
    <property type="entry name" value="PT_UbiA_Cox10"/>
    <property type="match status" value="1"/>
</dbReference>
<comment type="subunit">
    <text evidence="8">Interacts with CtaA.</text>
</comment>
<dbReference type="HAMAP" id="MF_00154">
    <property type="entry name" value="CyoE_CtaB"/>
    <property type="match status" value="1"/>
</dbReference>
<keyword evidence="4 8" id="KW-1133">Transmembrane helix</keyword>
<feature type="transmembrane region" description="Helical" evidence="8">
    <location>
        <begin position="186"/>
        <end position="207"/>
    </location>
</feature>
<comment type="catalytic activity">
    <reaction evidence="7 8">
        <text>heme b + (2E,6E)-farnesyl diphosphate + H2O = Fe(II)-heme o + diphosphate</text>
        <dbReference type="Rhea" id="RHEA:28070"/>
        <dbReference type="ChEBI" id="CHEBI:15377"/>
        <dbReference type="ChEBI" id="CHEBI:33019"/>
        <dbReference type="ChEBI" id="CHEBI:60344"/>
        <dbReference type="ChEBI" id="CHEBI:60530"/>
        <dbReference type="ChEBI" id="CHEBI:175763"/>
        <dbReference type="EC" id="2.5.1.141"/>
    </reaction>
</comment>
<feature type="transmembrane region" description="Helical" evidence="8">
    <location>
        <begin position="235"/>
        <end position="252"/>
    </location>
</feature>
<keyword evidence="6 8" id="KW-0472">Membrane</keyword>
<reference evidence="9" key="1">
    <citation type="submission" date="2022-08" db="EMBL/GenBank/DDBJ databases">
        <title>Polycladomyces zharkentsis sp. nov., a novel thermophilic CMC and starch-degrading bacterium isolated from a geothermal spring in Kazakhstan.</title>
        <authorList>
            <person name="Mashzhan A."/>
            <person name="Kistaubaeva A."/>
            <person name="Javier-Lopez R."/>
            <person name="Birkeland N.-K."/>
        </authorList>
    </citation>
    <scope>NUCLEOTIDE SEQUENCE</scope>
    <source>
        <strain evidence="9">KSR 13</strain>
    </source>
</reference>
<evidence type="ECO:0000313" key="10">
    <source>
        <dbReference type="Proteomes" id="UP001174196"/>
    </source>
</evidence>
<dbReference type="Proteomes" id="UP001174196">
    <property type="component" value="Unassembled WGS sequence"/>
</dbReference>
<evidence type="ECO:0000256" key="5">
    <source>
        <dbReference type="ARBA" id="ARBA00023133"/>
    </source>
</evidence>
<evidence type="ECO:0000256" key="4">
    <source>
        <dbReference type="ARBA" id="ARBA00022989"/>
    </source>
</evidence>
<keyword evidence="2 8" id="KW-0808">Transferase</keyword>
<comment type="miscellaneous">
    <text evidence="8">Carbon 2 of the heme B porphyrin ring is defined according to the Fischer nomenclature.</text>
</comment>
<dbReference type="InterPro" id="IPR044878">
    <property type="entry name" value="UbiA_sf"/>
</dbReference>
<organism evidence="9 10">
    <name type="scientific">Polycladomyces subterraneus</name>
    <dbReference type="NCBI Taxonomy" id="1016997"/>
    <lineage>
        <taxon>Bacteria</taxon>
        <taxon>Bacillati</taxon>
        <taxon>Bacillota</taxon>
        <taxon>Bacilli</taxon>
        <taxon>Bacillales</taxon>
        <taxon>Thermoactinomycetaceae</taxon>
        <taxon>Polycladomyces</taxon>
    </lineage>
</organism>
<proteinExistence type="inferred from homology"/>
<keyword evidence="8" id="KW-1003">Cell membrane</keyword>
<dbReference type="PANTHER" id="PTHR43448">
    <property type="entry name" value="PROTOHEME IX FARNESYLTRANSFERASE, MITOCHONDRIAL"/>
    <property type="match status" value="1"/>
</dbReference>
<dbReference type="InterPro" id="IPR006369">
    <property type="entry name" value="Protohaem_IX_farnesylTrfase"/>
</dbReference>
<gene>
    <name evidence="9" type="primary">cyoE</name>
    <name evidence="8" type="synonym">ctaB</name>
    <name evidence="9" type="ORF">NWF35_14380</name>
</gene>
<dbReference type="Pfam" id="PF01040">
    <property type="entry name" value="UbiA"/>
    <property type="match status" value="1"/>
</dbReference>
<dbReference type="NCBIfam" id="NF003349">
    <property type="entry name" value="PRK04375.1-2"/>
    <property type="match status" value="1"/>
</dbReference>
<dbReference type="Gene3D" id="1.10.357.140">
    <property type="entry name" value="UbiA prenyltransferase"/>
    <property type="match status" value="1"/>
</dbReference>
<evidence type="ECO:0000256" key="6">
    <source>
        <dbReference type="ARBA" id="ARBA00023136"/>
    </source>
</evidence>
<keyword evidence="10" id="KW-1185">Reference proteome</keyword>